<evidence type="ECO:0000256" key="1">
    <source>
        <dbReference type="ARBA" id="ARBA00023015"/>
    </source>
</evidence>
<dbReference type="PANTHER" id="PTHR33204:SF18">
    <property type="entry name" value="TRANSCRIPTIONAL REGULATORY PROTEIN"/>
    <property type="match status" value="1"/>
</dbReference>
<dbReference type="SUPFAM" id="SSF46785">
    <property type="entry name" value="Winged helix' DNA-binding domain"/>
    <property type="match status" value="1"/>
</dbReference>
<dbReference type="Pfam" id="PF01638">
    <property type="entry name" value="HxlR"/>
    <property type="match status" value="1"/>
</dbReference>
<dbReference type="InterPro" id="IPR036388">
    <property type="entry name" value="WH-like_DNA-bd_sf"/>
</dbReference>
<organism evidence="5 6">
    <name type="scientific">Anaeromyxobacter oryzae</name>
    <dbReference type="NCBI Taxonomy" id="2918170"/>
    <lineage>
        <taxon>Bacteria</taxon>
        <taxon>Pseudomonadati</taxon>
        <taxon>Myxococcota</taxon>
        <taxon>Myxococcia</taxon>
        <taxon>Myxococcales</taxon>
        <taxon>Cystobacterineae</taxon>
        <taxon>Anaeromyxobacteraceae</taxon>
        <taxon>Anaeromyxobacter</taxon>
    </lineage>
</organism>
<dbReference type="Proteomes" id="UP001162891">
    <property type="component" value="Chromosome"/>
</dbReference>
<evidence type="ECO:0000259" key="4">
    <source>
        <dbReference type="PROSITE" id="PS51118"/>
    </source>
</evidence>
<sequence>MTSYGQFCSIARTLDVLGERWSILIVRELLSGSRRFSEIQRGIPRISRTMLSARLRELADLHVLVRHDEDGPTYSLTESGRELGNVVRELGVWGQRWLPRTLPPEQLDADLLLWDMHRRVRPSALPSSPFLVRLEIPDAGRTGAVRYLLLRASEVSLCAENPGFPERLVIRSGLRTLVAWWRGDLSLAKARREGMRIEVRHGRIRDLERWFERYLFADVPPANAAAG</sequence>
<proteinExistence type="predicted"/>
<gene>
    <name evidence="5" type="ORF">AMOR_47070</name>
</gene>
<keyword evidence="2" id="KW-0238">DNA-binding</keyword>
<dbReference type="PANTHER" id="PTHR33204">
    <property type="entry name" value="TRANSCRIPTIONAL REGULATOR, MARR FAMILY"/>
    <property type="match status" value="1"/>
</dbReference>
<feature type="domain" description="HTH hxlR-type" evidence="4">
    <location>
        <begin position="8"/>
        <end position="102"/>
    </location>
</feature>
<dbReference type="InterPro" id="IPR002577">
    <property type="entry name" value="HTH_HxlR"/>
</dbReference>
<dbReference type="PROSITE" id="PS51118">
    <property type="entry name" value="HTH_HXLR"/>
    <property type="match status" value="1"/>
</dbReference>
<keyword evidence="1" id="KW-0805">Transcription regulation</keyword>
<keyword evidence="3" id="KW-0804">Transcription</keyword>
<protein>
    <submittedName>
        <fullName evidence="5">HxlR family transcriptional regulator</fullName>
    </submittedName>
</protein>
<dbReference type="EMBL" id="AP025591">
    <property type="protein sequence ID" value="BDG05711.1"/>
    <property type="molecule type" value="Genomic_DNA"/>
</dbReference>
<name>A0ABM7X1P1_9BACT</name>
<reference evidence="6" key="1">
    <citation type="journal article" date="2022" name="Int. J. Syst. Evol. Microbiol.">
        <title>Anaeromyxobacter oryzae sp. nov., Anaeromyxobacter diazotrophicus sp. nov. and Anaeromyxobacter paludicola sp. nov., isolated from paddy soils.</title>
        <authorList>
            <person name="Itoh H."/>
            <person name="Xu Z."/>
            <person name="Mise K."/>
            <person name="Masuda Y."/>
            <person name="Ushijima N."/>
            <person name="Hayakawa C."/>
            <person name="Shiratori Y."/>
            <person name="Senoo K."/>
        </authorList>
    </citation>
    <scope>NUCLEOTIDE SEQUENCE [LARGE SCALE GENOMIC DNA]</scope>
    <source>
        <strain evidence="6">Red232</strain>
    </source>
</reference>
<dbReference type="Gene3D" id="1.10.10.10">
    <property type="entry name" value="Winged helix-like DNA-binding domain superfamily/Winged helix DNA-binding domain"/>
    <property type="match status" value="1"/>
</dbReference>
<dbReference type="RefSeq" id="WP_248354781.1">
    <property type="nucleotide sequence ID" value="NZ_AP025591.1"/>
</dbReference>
<dbReference type="InterPro" id="IPR036390">
    <property type="entry name" value="WH_DNA-bd_sf"/>
</dbReference>
<keyword evidence="6" id="KW-1185">Reference proteome</keyword>
<accession>A0ABM7X1P1</accession>
<evidence type="ECO:0000256" key="2">
    <source>
        <dbReference type="ARBA" id="ARBA00023125"/>
    </source>
</evidence>
<evidence type="ECO:0000313" key="5">
    <source>
        <dbReference type="EMBL" id="BDG05711.1"/>
    </source>
</evidence>
<evidence type="ECO:0000313" key="6">
    <source>
        <dbReference type="Proteomes" id="UP001162891"/>
    </source>
</evidence>
<evidence type="ECO:0000256" key="3">
    <source>
        <dbReference type="ARBA" id="ARBA00023163"/>
    </source>
</evidence>